<dbReference type="PRINTS" id="PR00455">
    <property type="entry name" value="HTHTETR"/>
</dbReference>
<protein>
    <submittedName>
        <fullName evidence="6">TetR/AcrR family transcriptional regulator</fullName>
    </submittedName>
</protein>
<feature type="domain" description="HTH tetR-type" evidence="5">
    <location>
        <begin position="16"/>
        <end position="76"/>
    </location>
</feature>
<dbReference type="InterPro" id="IPR050109">
    <property type="entry name" value="HTH-type_TetR-like_transc_reg"/>
</dbReference>
<dbReference type="RefSeq" id="WP_096445002.1">
    <property type="nucleotide sequence ID" value="NZ_JBHSOG010000102.1"/>
</dbReference>
<gene>
    <name evidence="6" type="ORF">ACFPTN_22080</name>
</gene>
<dbReference type="PANTHER" id="PTHR30055">
    <property type="entry name" value="HTH-TYPE TRANSCRIPTIONAL REGULATOR RUTR"/>
    <property type="match status" value="1"/>
</dbReference>
<evidence type="ECO:0000256" key="2">
    <source>
        <dbReference type="ARBA" id="ARBA00023125"/>
    </source>
</evidence>
<name>A0ABW1AYG0_9RHOO</name>
<evidence type="ECO:0000313" key="7">
    <source>
        <dbReference type="Proteomes" id="UP001595974"/>
    </source>
</evidence>
<dbReference type="PANTHER" id="PTHR30055:SF234">
    <property type="entry name" value="HTH-TYPE TRANSCRIPTIONAL REGULATOR BETI"/>
    <property type="match status" value="1"/>
</dbReference>
<keyword evidence="3" id="KW-0804">Transcription</keyword>
<dbReference type="Gene3D" id="1.10.357.10">
    <property type="entry name" value="Tetracycline Repressor, domain 2"/>
    <property type="match status" value="1"/>
</dbReference>
<dbReference type="InterPro" id="IPR009057">
    <property type="entry name" value="Homeodomain-like_sf"/>
</dbReference>
<evidence type="ECO:0000259" key="5">
    <source>
        <dbReference type="PROSITE" id="PS50977"/>
    </source>
</evidence>
<dbReference type="SUPFAM" id="SSF46689">
    <property type="entry name" value="Homeodomain-like"/>
    <property type="match status" value="1"/>
</dbReference>
<dbReference type="Proteomes" id="UP001595974">
    <property type="component" value="Unassembled WGS sequence"/>
</dbReference>
<feature type="DNA-binding region" description="H-T-H motif" evidence="4">
    <location>
        <begin position="39"/>
        <end position="58"/>
    </location>
</feature>
<dbReference type="PROSITE" id="PS50977">
    <property type="entry name" value="HTH_TETR_2"/>
    <property type="match status" value="1"/>
</dbReference>
<keyword evidence="1" id="KW-0805">Transcription regulation</keyword>
<evidence type="ECO:0000313" key="6">
    <source>
        <dbReference type="EMBL" id="MFC5772079.1"/>
    </source>
</evidence>
<keyword evidence="2 4" id="KW-0238">DNA-binding</keyword>
<organism evidence="6 7">
    <name type="scientific">Thauera sinica</name>
    <dbReference type="NCBI Taxonomy" id="2665146"/>
    <lineage>
        <taxon>Bacteria</taxon>
        <taxon>Pseudomonadati</taxon>
        <taxon>Pseudomonadota</taxon>
        <taxon>Betaproteobacteria</taxon>
        <taxon>Rhodocyclales</taxon>
        <taxon>Zoogloeaceae</taxon>
        <taxon>Thauera</taxon>
    </lineage>
</organism>
<evidence type="ECO:0000256" key="1">
    <source>
        <dbReference type="ARBA" id="ARBA00023015"/>
    </source>
</evidence>
<dbReference type="Pfam" id="PF00440">
    <property type="entry name" value="TetR_N"/>
    <property type="match status" value="1"/>
</dbReference>
<evidence type="ECO:0000256" key="3">
    <source>
        <dbReference type="ARBA" id="ARBA00023163"/>
    </source>
</evidence>
<comment type="caution">
    <text evidence="6">The sequence shown here is derived from an EMBL/GenBank/DDBJ whole genome shotgun (WGS) entry which is preliminary data.</text>
</comment>
<evidence type="ECO:0000256" key="4">
    <source>
        <dbReference type="PROSITE-ProRule" id="PRU00335"/>
    </source>
</evidence>
<dbReference type="EMBL" id="JBHSOG010000102">
    <property type="protein sequence ID" value="MFC5772079.1"/>
    <property type="molecule type" value="Genomic_DNA"/>
</dbReference>
<keyword evidence="7" id="KW-1185">Reference proteome</keyword>
<dbReference type="InterPro" id="IPR001647">
    <property type="entry name" value="HTH_TetR"/>
</dbReference>
<reference evidence="7" key="1">
    <citation type="journal article" date="2019" name="Int. J. Syst. Evol. Microbiol.">
        <title>The Global Catalogue of Microorganisms (GCM) 10K type strain sequencing project: providing services to taxonomists for standard genome sequencing and annotation.</title>
        <authorList>
            <consortium name="The Broad Institute Genomics Platform"/>
            <consortium name="The Broad Institute Genome Sequencing Center for Infectious Disease"/>
            <person name="Wu L."/>
            <person name="Ma J."/>
        </authorList>
    </citation>
    <scope>NUCLEOTIDE SEQUENCE [LARGE SCALE GENOMIC DNA]</scope>
    <source>
        <strain evidence="7">SHR3</strain>
    </source>
</reference>
<sequence>MENRTDSPGERRSGAELRRDQILCAAKACFSEYGFHGTSIAVLAKSSGMSVGHIYHYFQNKEAIVEAIAEEAMEEILEVHSAILNCTEILDGLISHVADVSIEFSRLENARLRLEIMSEATRNARLGRIVQDCDQRTRKSMLEILKCINESRSVPLSDAEIEIRFELLSSLVSGFLMRAVKGCHVDENELRQSLYQVLRFILVSNVSEQAAENEVLTG</sequence>
<proteinExistence type="predicted"/>
<accession>A0ABW1AYG0</accession>